<dbReference type="InParanoid" id="A0A1V8TQP3"/>
<dbReference type="PANTHER" id="PTHR24148:SF64">
    <property type="entry name" value="HETEROKARYON INCOMPATIBILITY DOMAIN-CONTAINING PROTEIN"/>
    <property type="match status" value="1"/>
</dbReference>
<dbReference type="AlphaFoldDB" id="A0A1V8TQP3"/>
<evidence type="ECO:0000259" key="1">
    <source>
        <dbReference type="Pfam" id="PF06985"/>
    </source>
</evidence>
<reference evidence="3" key="1">
    <citation type="submission" date="2017-03" db="EMBL/GenBank/DDBJ databases">
        <title>Genomes of endolithic fungi from Antarctica.</title>
        <authorList>
            <person name="Coleine C."/>
            <person name="Masonjones S."/>
            <person name="Stajich J.E."/>
        </authorList>
    </citation>
    <scope>NUCLEOTIDE SEQUENCE [LARGE SCALE GENOMIC DNA]</scope>
    <source>
        <strain evidence="3">CCFEE 5527</strain>
    </source>
</reference>
<name>A0A1V8TQP3_9PEZI</name>
<sequence length="393" mass="44933">MQDCLYDALDPVRRQIRLLRLSRFGNGKDDTFDFELAIHSLADTPQYQASSYNWGNEDAVCSITINGHAFQVRRNPYEYLRLRRHESEQAWLYVDAICINQSDLDEKSTQVALMGDVYRDAIEVVAWLGTQSVKAEDSLDIHQNAELWQLYFDMAALSLVPEALEVPERRKIDLTLRLDSLGAWLDHDWTDGMWVRIYILAPITYAGQYSTLACDKFYGLYGIISRIGPVKVDYSDPESALLGTIELGLVEIHSKLTVDDDLQTWDLSAAQYICSVLNIMGEYLHSVAMTLRMEAICAKYDVDFGDVSRQWVAQGAALKTTPWTQVRFFGKAHARYLVDIKSPMLRKRTALLTKPYSRTDRPKSTVAEANMHPKVLEYRRADAWEASLSFNIF</sequence>
<comment type="caution">
    <text evidence="2">The sequence shown here is derived from an EMBL/GenBank/DDBJ whole genome shotgun (WGS) entry which is preliminary data.</text>
</comment>
<accession>A0A1V8TQP3</accession>
<dbReference type="PANTHER" id="PTHR24148">
    <property type="entry name" value="ANKYRIN REPEAT DOMAIN-CONTAINING PROTEIN 39 HOMOLOG-RELATED"/>
    <property type="match status" value="1"/>
</dbReference>
<dbReference type="Proteomes" id="UP000192596">
    <property type="component" value="Unassembled WGS sequence"/>
</dbReference>
<organism evidence="2 3">
    <name type="scientific">Cryoendolithus antarcticus</name>
    <dbReference type="NCBI Taxonomy" id="1507870"/>
    <lineage>
        <taxon>Eukaryota</taxon>
        <taxon>Fungi</taxon>
        <taxon>Dikarya</taxon>
        <taxon>Ascomycota</taxon>
        <taxon>Pezizomycotina</taxon>
        <taxon>Dothideomycetes</taxon>
        <taxon>Dothideomycetidae</taxon>
        <taxon>Cladosporiales</taxon>
        <taxon>Cladosporiaceae</taxon>
        <taxon>Cryoendolithus</taxon>
    </lineage>
</organism>
<dbReference type="EMBL" id="NAJO01000003">
    <property type="protein sequence ID" value="OQO13690.1"/>
    <property type="molecule type" value="Genomic_DNA"/>
</dbReference>
<evidence type="ECO:0000313" key="3">
    <source>
        <dbReference type="Proteomes" id="UP000192596"/>
    </source>
</evidence>
<evidence type="ECO:0000313" key="2">
    <source>
        <dbReference type="EMBL" id="OQO13690.1"/>
    </source>
</evidence>
<dbReference type="Pfam" id="PF06985">
    <property type="entry name" value="HET"/>
    <property type="match status" value="1"/>
</dbReference>
<dbReference type="InterPro" id="IPR052895">
    <property type="entry name" value="HetReg/Transcr_Mod"/>
</dbReference>
<dbReference type="InterPro" id="IPR010730">
    <property type="entry name" value="HET"/>
</dbReference>
<gene>
    <name evidence="2" type="ORF">B0A48_01919</name>
</gene>
<protein>
    <recommendedName>
        <fullName evidence="1">Heterokaryon incompatibility domain-containing protein</fullName>
    </recommendedName>
</protein>
<feature type="domain" description="Heterokaryon incompatibility" evidence="1">
    <location>
        <begin position="47"/>
        <end position="139"/>
    </location>
</feature>
<dbReference type="OrthoDB" id="2157530at2759"/>
<dbReference type="STRING" id="1507870.A0A1V8TQP3"/>
<keyword evidence="3" id="KW-1185">Reference proteome</keyword>
<proteinExistence type="predicted"/>